<feature type="transmembrane region" description="Helical" evidence="1">
    <location>
        <begin position="336"/>
        <end position="355"/>
    </location>
</feature>
<dbReference type="OrthoDB" id="9788724at2"/>
<feature type="transmembrane region" description="Helical" evidence="1">
    <location>
        <begin position="56"/>
        <end position="74"/>
    </location>
</feature>
<organism evidence="2 3">
    <name type="scientific">Leptospira ilyithenensis</name>
    <dbReference type="NCBI Taxonomy" id="2484901"/>
    <lineage>
        <taxon>Bacteria</taxon>
        <taxon>Pseudomonadati</taxon>
        <taxon>Spirochaetota</taxon>
        <taxon>Spirochaetia</taxon>
        <taxon>Leptospirales</taxon>
        <taxon>Leptospiraceae</taxon>
        <taxon>Leptospira</taxon>
    </lineage>
</organism>
<feature type="transmembrane region" description="Helical" evidence="1">
    <location>
        <begin position="261"/>
        <end position="281"/>
    </location>
</feature>
<feature type="transmembrane region" description="Helical" evidence="1">
    <location>
        <begin position="18"/>
        <end position="36"/>
    </location>
</feature>
<protein>
    <recommendedName>
        <fullName evidence="4">DUF5009 domain-containing protein</fullName>
    </recommendedName>
</protein>
<keyword evidence="3" id="KW-1185">Reference proteome</keyword>
<feature type="transmembrane region" description="Helical" evidence="1">
    <location>
        <begin position="139"/>
        <end position="158"/>
    </location>
</feature>
<accession>A0A4R9LN33</accession>
<dbReference type="PANTHER" id="PTHR31061">
    <property type="entry name" value="LD22376P"/>
    <property type="match status" value="1"/>
</dbReference>
<feature type="transmembrane region" description="Helical" evidence="1">
    <location>
        <begin position="301"/>
        <end position="321"/>
    </location>
</feature>
<dbReference type="EMBL" id="RQHV01000049">
    <property type="protein sequence ID" value="TGN10109.1"/>
    <property type="molecule type" value="Genomic_DNA"/>
</dbReference>
<feature type="transmembrane region" description="Helical" evidence="1">
    <location>
        <begin position="86"/>
        <end position="104"/>
    </location>
</feature>
<evidence type="ECO:0000256" key="1">
    <source>
        <dbReference type="SAM" id="Phobius"/>
    </source>
</evidence>
<keyword evidence="1" id="KW-0472">Membrane</keyword>
<keyword evidence="1" id="KW-1133">Transmembrane helix</keyword>
<comment type="caution">
    <text evidence="2">The sequence shown here is derived from an EMBL/GenBank/DDBJ whole genome shotgun (WGS) entry which is preliminary data.</text>
</comment>
<feature type="transmembrane region" description="Helical" evidence="1">
    <location>
        <begin position="116"/>
        <end position="134"/>
    </location>
</feature>
<evidence type="ECO:0000313" key="2">
    <source>
        <dbReference type="EMBL" id="TGN10109.1"/>
    </source>
</evidence>
<dbReference type="RefSeq" id="WP_135764488.1">
    <property type="nucleotide sequence ID" value="NZ_RQHV01000049.1"/>
</dbReference>
<dbReference type="AlphaFoldDB" id="A0A4R9LN33"/>
<dbReference type="PANTHER" id="PTHR31061:SF24">
    <property type="entry name" value="LD22376P"/>
    <property type="match status" value="1"/>
</dbReference>
<name>A0A4R9LN33_9LEPT</name>
<gene>
    <name evidence="2" type="ORF">EHS11_11150</name>
</gene>
<evidence type="ECO:0000313" key="3">
    <source>
        <dbReference type="Proteomes" id="UP000298264"/>
    </source>
</evidence>
<evidence type="ECO:0008006" key="4">
    <source>
        <dbReference type="Google" id="ProtNLM"/>
    </source>
</evidence>
<feature type="transmembrane region" description="Helical" evidence="1">
    <location>
        <begin position="205"/>
        <end position="223"/>
    </location>
</feature>
<proteinExistence type="predicted"/>
<feature type="transmembrane region" description="Helical" evidence="1">
    <location>
        <begin position="235"/>
        <end position="255"/>
    </location>
</feature>
<keyword evidence="1" id="KW-0812">Transmembrane</keyword>
<reference evidence="2" key="1">
    <citation type="journal article" date="2019" name="PLoS Negl. Trop. Dis.">
        <title>Revisiting the worldwide diversity of Leptospira species in the environment.</title>
        <authorList>
            <person name="Vincent A.T."/>
            <person name="Schiettekatte O."/>
            <person name="Bourhy P."/>
            <person name="Veyrier F.J."/>
            <person name="Picardeau M."/>
        </authorList>
    </citation>
    <scope>NUCLEOTIDE SEQUENCE [LARGE SCALE GENOMIC DNA]</scope>
    <source>
        <strain evidence="2">201400974</strain>
    </source>
</reference>
<dbReference type="Proteomes" id="UP000298264">
    <property type="component" value="Unassembled WGS sequence"/>
</dbReference>
<sequence length="365" mass="42080">MVPSFNVLDGNRNFNLDVLRGFAVFLMLLVNLPGSWSYQYFSFKHAVWNGFQLADLVFPLFLWIVGFSVSFGYKEGGRSVLKWKKILIRTSLLVSLGLFLNFFPKFSPENFRIPGVLQRIGIVYSLTTVLLYLFGFRRYVFFVFGGLFIYTFFVWFTIPKEGMISLNSDFPDLDLKNNWASVVDRLLFGIHVWKETTPLDPEGCLSTIPALSTALFGFLFGLQNQNQTNGSFFKAKIILGSVILIVTGIFLSYLIPLNKTLWSVSFVLFTAGISQLLYHLLEFTGKYNRSLFNWLSLYGKYALFVFVFAGVVARLPAYSLFRKNVFQLFVSVTNDTYLASFLFSILMLLIVWVLLKIYEFFRRFD</sequence>